<dbReference type="InterPro" id="IPR003740">
    <property type="entry name" value="YitT"/>
</dbReference>
<feature type="transmembrane region" description="Helical" evidence="6">
    <location>
        <begin position="12"/>
        <end position="31"/>
    </location>
</feature>
<proteinExistence type="predicted"/>
<evidence type="ECO:0000256" key="3">
    <source>
        <dbReference type="ARBA" id="ARBA00022692"/>
    </source>
</evidence>
<dbReference type="Proteomes" id="UP000250003">
    <property type="component" value="Chromosome"/>
</dbReference>
<dbReference type="Gene3D" id="3.30.70.120">
    <property type="match status" value="1"/>
</dbReference>
<dbReference type="InterPro" id="IPR015867">
    <property type="entry name" value="N-reg_PII/ATP_PRibTrfase_C"/>
</dbReference>
<name>A0A2Z4U9Y4_9FIRM</name>
<dbReference type="PANTHER" id="PTHR33545:SF9">
    <property type="entry name" value="UPF0750 MEMBRANE PROTEIN YITE"/>
    <property type="match status" value="1"/>
</dbReference>
<keyword evidence="3 6" id="KW-0812">Transmembrane</keyword>
<evidence type="ECO:0000256" key="2">
    <source>
        <dbReference type="ARBA" id="ARBA00022475"/>
    </source>
</evidence>
<evidence type="ECO:0000313" key="8">
    <source>
        <dbReference type="EMBL" id="AWY97830.1"/>
    </source>
</evidence>
<keyword evidence="5 6" id="KW-0472">Membrane</keyword>
<dbReference type="EMBL" id="CP030280">
    <property type="protein sequence ID" value="AWY97830.1"/>
    <property type="molecule type" value="Genomic_DNA"/>
</dbReference>
<dbReference type="KEGG" id="blau:DQQ01_06355"/>
<comment type="subcellular location">
    <subcellularLocation>
        <location evidence="1">Cell membrane</location>
        <topology evidence="1">Multi-pass membrane protein</topology>
    </subcellularLocation>
</comment>
<organism evidence="8 9">
    <name type="scientific">Blautia argi</name>
    <dbReference type="NCBI Taxonomy" id="1912897"/>
    <lineage>
        <taxon>Bacteria</taxon>
        <taxon>Bacillati</taxon>
        <taxon>Bacillota</taxon>
        <taxon>Clostridia</taxon>
        <taxon>Lachnospirales</taxon>
        <taxon>Lachnospiraceae</taxon>
        <taxon>Blautia</taxon>
    </lineage>
</organism>
<dbReference type="CDD" id="cd16380">
    <property type="entry name" value="YitT_C"/>
    <property type="match status" value="1"/>
</dbReference>
<keyword evidence="2" id="KW-1003">Cell membrane</keyword>
<evidence type="ECO:0000256" key="4">
    <source>
        <dbReference type="ARBA" id="ARBA00022989"/>
    </source>
</evidence>
<evidence type="ECO:0000256" key="6">
    <source>
        <dbReference type="SAM" id="Phobius"/>
    </source>
</evidence>
<evidence type="ECO:0000259" key="7">
    <source>
        <dbReference type="Pfam" id="PF10035"/>
    </source>
</evidence>
<feature type="transmembrane region" description="Helical" evidence="6">
    <location>
        <begin position="90"/>
        <end position="108"/>
    </location>
</feature>
<keyword evidence="4 6" id="KW-1133">Transmembrane helix</keyword>
<dbReference type="PIRSF" id="PIRSF006483">
    <property type="entry name" value="Membrane_protein_YitT"/>
    <property type="match status" value="1"/>
</dbReference>
<evidence type="ECO:0000256" key="5">
    <source>
        <dbReference type="ARBA" id="ARBA00023136"/>
    </source>
</evidence>
<dbReference type="RefSeq" id="WP_111919348.1">
    <property type="nucleotide sequence ID" value="NZ_CP030280.1"/>
</dbReference>
<feature type="transmembrane region" description="Helical" evidence="6">
    <location>
        <begin position="60"/>
        <end position="78"/>
    </location>
</feature>
<feature type="transmembrane region" description="Helical" evidence="6">
    <location>
        <begin position="114"/>
        <end position="134"/>
    </location>
</feature>
<reference evidence="9" key="1">
    <citation type="submission" date="2018-06" db="EMBL/GenBank/DDBJ databases">
        <title>Description of Blautia argi sp. nov., a new anaerobic isolated from dog feces.</title>
        <authorList>
            <person name="Chang Y.-H."/>
            <person name="Paek J."/>
            <person name="Shin Y."/>
        </authorList>
    </citation>
    <scope>NUCLEOTIDE SEQUENCE [LARGE SCALE GENOMIC DNA]</scope>
    <source>
        <strain evidence="9">KCTC 15426</strain>
    </source>
</reference>
<gene>
    <name evidence="8" type="ORF">DQQ01_06355</name>
</gene>
<accession>A0A2Z4U9Y4</accession>
<feature type="domain" description="DUF2179" evidence="7">
    <location>
        <begin position="228"/>
        <end position="282"/>
    </location>
</feature>
<dbReference type="PANTHER" id="PTHR33545">
    <property type="entry name" value="UPF0750 MEMBRANE PROTEIN YITT-RELATED"/>
    <property type="match status" value="1"/>
</dbReference>
<sequence length="290" mass="32163">MRKTQREKRYRSYLLIILGTGIMSLAINSIYDAMQMVTGGFSGLGIVIKSLSQVWIEGGIPLWITNMVLNIPLFLLGIWIKGWEFTKKSVFGALCLSFWLYLIPPVPLIQDDMLLAALAAGVIMGVGIGCIFLGQGTTGGTDMAAALIQHKLRCYSIPQILQFIDGSIVLLGVLVFGIHKALYAVVAIFITSWTADRFMEGLHFAKGAYVITDKEDLVSKKIMQELNRGLTGIYSQGIYSQKDRKMLFCVVGKKEIVKLKELVEETDPEAFVIVTDVREVLGKGFTREKV</sequence>
<dbReference type="Pfam" id="PF02588">
    <property type="entry name" value="YitT_membrane"/>
    <property type="match status" value="1"/>
</dbReference>
<dbReference type="InterPro" id="IPR019264">
    <property type="entry name" value="DUF2179"/>
</dbReference>
<evidence type="ECO:0000256" key="1">
    <source>
        <dbReference type="ARBA" id="ARBA00004651"/>
    </source>
</evidence>
<evidence type="ECO:0000313" key="9">
    <source>
        <dbReference type="Proteomes" id="UP000250003"/>
    </source>
</evidence>
<keyword evidence="9" id="KW-1185">Reference proteome</keyword>
<dbReference type="OrthoDB" id="3180973at2"/>
<dbReference type="InterPro" id="IPR051461">
    <property type="entry name" value="UPF0750_membrane"/>
</dbReference>
<dbReference type="AlphaFoldDB" id="A0A2Z4U9Y4"/>
<dbReference type="Pfam" id="PF10035">
    <property type="entry name" value="DUF2179"/>
    <property type="match status" value="1"/>
</dbReference>
<dbReference type="GO" id="GO:0005886">
    <property type="term" value="C:plasma membrane"/>
    <property type="evidence" value="ECO:0007669"/>
    <property type="project" value="UniProtKB-SubCell"/>
</dbReference>
<protein>
    <submittedName>
        <fullName evidence="8">YitT family protein</fullName>
    </submittedName>
</protein>